<dbReference type="SMART" id="SM00408">
    <property type="entry name" value="IGc2"/>
    <property type="match status" value="5"/>
</dbReference>
<feature type="compositionally biased region" description="Pro residues" evidence="3">
    <location>
        <begin position="1415"/>
        <end position="1425"/>
    </location>
</feature>
<feature type="region of interest" description="Disordered" evidence="3">
    <location>
        <begin position="1258"/>
        <end position="1306"/>
    </location>
</feature>
<evidence type="ECO:0000259" key="6">
    <source>
        <dbReference type="PROSITE" id="PS50853"/>
    </source>
</evidence>
<reference evidence="7" key="1">
    <citation type="journal article" date="2011" name="Genome Biol.">
        <title>The draft genome of the carcinogenic human liver fluke Clonorchis sinensis.</title>
        <authorList>
            <person name="Wang X."/>
            <person name="Chen W."/>
            <person name="Huang Y."/>
            <person name="Sun J."/>
            <person name="Men J."/>
            <person name="Liu H."/>
            <person name="Luo F."/>
            <person name="Guo L."/>
            <person name="Lv X."/>
            <person name="Deng C."/>
            <person name="Zhou C."/>
            <person name="Fan Y."/>
            <person name="Li X."/>
            <person name="Huang L."/>
            <person name="Hu Y."/>
            <person name="Liang C."/>
            <person name="Hu X."/>
            <person name="Xu J."/>
            <person name="Yu X."/>
        </authorList>
    </citation>
    <scope>NUCLEOTIDE SEQUENCE [LARGE SCALE GENOMIC DNA]</scope>
    <source>
        <strain evidence="7">Henan</strain>
    </source>
</reference>
<feature type="compositionally biased region" description="Low complexity" evidence="3">
    <location>
        <begin position="1741"/>
        <end position="1753"/>
    </location>
</feature>
<dbReference type="CDD" id="cd00096">
    <property type="entry name" value="Ig"/>
    <property type="match status" value="2"/>
</dbReference>
<dbReference type="InterPro" id="IPR036116">
    <property type="entry name" value="FN3_sf"/>
</dbReference>
<feature type="domain" description="Ig-like" evidence="5">
    <location>
        <begin position="119"/>
        <end position="206"/>
    </location>
</feature>
<dbReference type="Proteomes" id="UP000008909">
    <property type="component" value="Unassembled WGS sequence"/>
</dbReference>
<dbReference type="InterPro" id="IPR003961">
    <property type="entry name" value="FN3_dom"/>
</dbReference>
<dbReference type="InterPro" id="IPR003598">
    <property type="entry name" value="Ig_sub2"/>
</dbReference>
<dbReference type="InterPro" id="IPR036179">
    <property type="entry name" value="Ig-like_dom_sf"/>
</dbReference>
<dbReference type="PANTHER" id="PTHR44170">
    <property type="entry name" value="PROTEIN SIDEKICK"/>
    <property type="match status" value="1"/>
</dbReference>
<keyword evidence="8" id="KW-1185">Reference proteome</keyword>
<dbReference type="Gene3D" id="2.60.40.10">
    <property type="entry name" value="Immunoglobulins"/>
    <property type="match status" value="7"/>
</dbReference>
<feature type="domain" description="Fibronectin type-III" evidence="6">
    <location>
        <begin position="912"/>
        <end position="1007"/>
    </location>
</feature>
<dbReference type="PROSITE" id="PS50835">
    <property type="entry name" value="IG_LIKE"/>
    <property type="match status" value="5"/>
</dbReference>
<sequence>MRVLLCVFCLLALGNNSAVLFIEEPSNTFGLENQKLLLRCIYKSDRNATVTWFRNEEEINPTTQDVKPSVETSDDGVTVASLAFHLLRHTEGDYFCNVSASGFWFVSRKASVRISFLGEQFVLEPQDKTVSVGETVLLECVPPIGLPRPLIQWYKDNMTVRSDERMQVSESGSLRIDRVSWKDAGLYMCVAESFAFRRHSSMAKLTVRQRPYFVESPLSQSVGIHGSFELSCRVAGEPMPMIFWRREPSFLEIPFDRTRLSLRGTLQFAHARLEDAGDYVCRAVSSAGVIEAVARISIVSPPGLVQTSPSTVSLLEGEHVELPCSAVGSPSPEVRWIRKDPLMYYIAGSEDPSERIFATRTGVLSISAARREDTSLYECRASSPAGLTRSITRLDVKENPYMYPARFGALSSGRISVPSGSSARIVCEFPGANGSSTVLSPGMQHNMGVSNSEGLSITWRINGGPLLQRLGEPNRTLVERSGSLVIHQAGKQDEGNYTCLIFSQISRRYTSWTTQLLVDQSNTHIESQSYTMLPPATEVPFNLTVVGKGDTWLMLQWSDVLEKRSDFHGYRVFYLPVMVGFRQSVSLAIQDTEVTDDVGKRKVKSSPSFDAWLSLPELLQQKQARLIRLTPNTGYWVEVRKTFNYGYGAGALLPRIVYTLSRPSEVQLTSGVSASSLVSASVESTLDVPFGSGSSAADFQGLLSNFQTINFHDVSVRSLTSTELLISWATRSSINILQQIDGFKVNIKPVPMSRCISTVTSTSANRLSLSYSDAQNSLKFIRRNERKDRPTHPMHCSLSSDDLLERIMRMPNGPASTDAQVTRSDDISSVKPSPRTMIVMHGMSQVNSVTKTIVGGLVPFTCYELDVEAFKDDATYGRISSPASRPELALTLDAPPSHAPKLMTVDWISDAVDLAANFTPTIPNGVRLSWSPLELRLSHGVLVGYVLHFVSNQSDHSRSFKVPADVHTRDVFGLDPHAEYTIYLAGVTCRGEGVRGPGYRLFPASSLFQTGYGEVTHPANILSTNSKFPPWGYGIIIGVIVFWIFFGSMIPILARRSPVKQSTDSNRSFDSQHPEIDRCWHWCIFCGNSRSDLERGAKAPTIDNPLARRSDSNSSYTFATAVHRDQMELANLLQRTDSHQTSASEQHGGDVPGDHRQLPGGYSTSGSNSRGDPSMRQLPVQPEKSNYLAGDDAEVYANSDPSLVSDPANSLIIQNSTGSGPMYHLSTAAVQTPQQVYWNRPQLPDSVNVPFPVPPSYPFSDPTSPNSLKAFPTPDLSGEVTSGFVSQSGRPSHDTSTQLNGSDHQDVCTEDSVPPYASCSVLSAPRLQYISSDLSQPYNLGTNKPTEGECLAVAIRGPAVMSKSVSGQNVTGGLMESGRLEPIATKQWPITSRLLPNIQPSHCTSYPASNGGPQSIPPPPEYPPPPLPTTNQWVYPPVHQKIVYPHSPGTGHSNCVTPEYEGHVLRGSETSALVSTGPEHNLVRRIIRRQVKASVKADREVWWTQKAKEMEEAQKFGNARRLFQLIPATGPRKPPVSETIKDRNGVTISNKEERLDRWAEYFEQQLSWPPAGAHLEPTGDVEPWTVNVEPPTASEVYDCICSLKRHRASGPDDLPPALFKDGGEILSQRLSVEPAHHYSSSGVYAQTQQEQPLSIPYLNNGLHPVNGSRFPQMATMEASTCLQQPSMNQAHLHPAELHPSGLLKLDRMKPRSFSAQRLEKSATPSTRGGNSSICGGGGSSSGRSTTSIIGSCGKNQCPRASDRGGAVSSLSGSDSSGSGHHLNAVHHNPAVAPSRFSSMLVQSSVATAVLQHPPASADRFTIGLDQFPPTVFGHINQLPMDAVTRGMRDNSSCSPQPAQSVNKASRHISGSSNPQPPIGPDKGFQNSLIVCNPRHQPITGPGLSSATHPAGPPDIGA</sequence>
<dbReference type="InterPro" id="IPR003599">
    <property type="entry name" value="Ig_sub"/>
</dbReference>
<feature type="chain" id="PRO_5003506315" evidence="4">
    <location>
        <begin position="19"/>
        <end position="1917"/>
    </location>
</feature>
<dbReference type="InterPro" id="IPR013783">
    <property type="entry name" value="Ig-like_fold"/>
</dbReference>
<feature type="domain" description="Ig-like" evidence="5">
    <location>
        <begin position="302"/>
        <end position="392"/>
    </location>
</feature>
<feature type="domain" description="Ig-like" evidence="5">
    <location>
        <begin position="211"/>
        <end position="297"/>
    </location>
</feature>
<dbReference type="Pfam" id="PF00047">
    <property type="entry name" value="ig"/>
    <property type="match status" value="1"/>
</dbReference>
<feature type="region of interest" description="Disordered" evidence="3">
    <location>
        <begin position="1399"/>
        <end position="1425"/>
    </location>
</feature>
<protein>
    <submittedName>
        <fullName evidence="7">Roundabout homolog 2</fullName>
    </submittedName>
</protein>
<dbReference type="PROSITE" id="PS50853">
    <property type="entry name" value="FN3"/>
    <property type="match status" value="1"/>
</dbReference>
<feature type="region of interest" description="Disordered" evidence="3">
    <location>
        <begin position="1845"/>
        <end position="1917"/>
    </location>
</feature>
<feature type="region of interest" description="Disordered" evidence="3">
    <location>
        <begin position="1713"/>
        <end position="1785"/>
    </location>
</feature>
<feature type="region of interest" description="Disordered" evidence="3">
    <location>
        <begin position="1136"/>
        <end position="1179"/>
    </location>
</feature>
<feature type="compositionally biased region" description="Polar residues" evidence="3">
    <location>
        <begin position="1849"/>
        <end position="1873"/>
    </location>
</feature>
<dbReference type="EMBL" id="DF143165">
    <property type="protein sequence ID" value="GAA51532.1"/>
    <property type="molecule type" value="Genomic_DNA"/>
</dbReference>
<evidence type="ECO:0000256" key="2">
    <source>
        <dbReference type="ARBA" id="ARBA00023157"/>
    </source>
</evidence>
<dbReference type="SUPFAM" id="SSF48726">
    <property type="entry name" value="Immunoglobulin"/>
    <property type="match status" value="5"/>
</dbReference>
<feature type="compositionally biased region" description="Polar residues" evidence="3">
    <location>
        <begin position="1399"/>
        <end position="1412"/>
    </location>
</feature>
<gene>
    <name evidence="7" type="ORF">CLF_106344</name>
</gene>
<dbReference type="SUPFAM" id="SSF49265">
    <property type="entry name" value="Fibronectin type III"/>
    <property type="match status" value="2"/>
</dbReference>
<keyword evidence="2" id="KW-1015">Disulfide bond</keyword>
<feature type="domain" description="Ig-like" evidence="5">
    <location>
        <begin position="400"/>
        <end position="510"/>
    </location>
</feature>
<accession>G7YEZ9</accession>
<dbReference type="SMART" id="SM00060">
    <property type="entry name" value="FN3"/>
    <property type="match status" value="3"/>
</dbReference>
<feature type="signal peptide" evidence="4">
    <location>
        <begin position="1"/>
        <end position="18"/>
    </location>
</feature>
<dbReference type="PANTHER" id="PTHR44170:SF11">
    <property type="entry name" value="ROUNDABOUT HOMOLOG 4"/>
    <property type="match status" value="1"/>
</dbReference>
<proteinExistence type="predicted"/>
<evidence type="ECO:0000259" key="5">
    <source>
        <dbReference type="PROSITE" id="PS50835"/>
    </source>
</evidence>
<evidence type="ECO:0000313" key="8">
    <source>
        <dbReference type="Proteomes" id="UP000008909"/>
    </source>
</evidence>
<dbReference type="CDD" id="cd00063">
    <property type="entry name" value="FN3"/>
    <property type="match status" value="1"/>
</dbReference>
<dbReference type="SMART" id="SM00409">
    <property type="entry name" value="IG"/>
    <property type="match status" value="5"/>
</dbReference>
<dbReference type="InterPro" id="IPR013151">
    <property type="entry name" value="Immunoglobulin_dom"/>
</dbReference>
<evidence type="ECO:0000313" key="7">
    <source>
        <dbReference type="EMBL" id="GAA51532.1"/>
    </source>
</evidence>
<feature type="compositionally biased region" description="Polar residues" evidence="3">
    <location>
        <begin position="1162"/>
        <end position="1171"/>
    </location>
</feature>
<reference key="2">
    <citation type="submission" date="2011-10" db="EMBL/GenBank/DDBJ databases">
        <title>The genome and transcriptome sequence of Clonorchis sinensis provide insights into the carcinogenic liver fluke.</title>
        <authorList>
            <person name="Wang X."/>
            <person name="Huang Y."/>
            <person name="Chen W."/>
            <person name="Liu H."/>
            <person name="Guo L."/>
            <person name="Chen Y."/>
            <person name="Luo F."/>
            <person name="Zhou W."/>
            <person name="Sun J."/>
            <person name="Mao Q."/>
            <person name="Liang P."/>
            <person name="Zhou C."/>
            <person name="Tian Y."/>
            <person name="Men J."/>
            <person name="Lv X."/>
            <person name="Huang L."/>
            <person name="Zhou J."/>
            <person name="Hu Y."/>
            <person name="Li R."/>
            <person name="Zhang F."/>
            <person name="Lei H."/>
            <person name="Li X."/>
            <person name="Hu X."/>
            <person name="Liang C."/>
            <person name="Xu J."/>
            <person name="Wu Z."/>
            <person name="Yu X."/>
        </authorList>
    </citation>
    <scope>NUCLEOTIDE SEQUENCE</scope>
    <source>
        <strain>Henan</strain>
    </source>
</reference>
<feature type="compositionally biased region" description="Polar residues" evidence="3">
    <location>
        <begin position="1279"/>
        <end position="1302"/>
    </location>
</feature>
<feature type="compositionally biased region" description="Low complexity" evidence="3">
    <location>
        <begin position="1764"/>
        <end position="1779"/>
    </location>
</feature>
<evidence type="ECO:0000256" key="1">
    <source>
        <dbReference type="ARBA" id="ARBA00022737"/>
    </source>
</evidence>
<evidence type="ECO:0000256" key="3">
    <source>
        <dbReference type="SAM" id="MobiDB-lite"/>
    </source>
</evidence>
<feature type="domain" description="Ig-like" evidence="5">
    <location>
        <begin position="32"/>
        <end position="113"/>
    </location>
</feature>
<dbReference type="InterPro" id="IPR007110">
    <property type="entry name" value="Ig-like_dom"/>
</dbReference>
<evidence type="ECO:0000256" key="4">
    <source>
        <dbReference type="SAM" id="SignalP"/>
    </source>
</evidence>
<organism evidence="7 8">
    <name type="scientific">Clonorchis sinensis</name>
    <name type="common">Chinese liver fluke</name>
    <dbReference type="NCBI Taxonomy" id="79923"/>
    <lineage>
        <taxon>Eukaryota</taxon>
        <taxon>Metazoa</taxon>
        <taxon>Spiralia</taxon>
        <taxon>Lophotrochozoa</taxon>
        <taxon>Platyhelminthes</taxon>
        <taxon>Trematoda</taxon>
        <taxon>Digenea</taxon>
        <taxon>Opisthorchiida</taxon>
        <taxon>Opisthorchiata</taxon>
        <taxon>Opisthorchiidae</taxon>
        <taxon>Clonorchis</taxon>
    </lineage>
</organism>
<dbReference type="GO" id="GO:0016020">
    <property type="term" value="C:membrane"/>
    <property type="evidence" value="ECO:0007669"/>
    <property type="project" value="UniProtKB-SubCell"/>
</dbReference>
<feature type="compositionally biased region" description="Polar residues" evidence="3">
    <location>
        <begin position="1136"/>
        <end position="1145"/>
    </location>
</feature>
<keyword evidence="1" id="KW-0677">Repeat</keyword>
<dbReference type="GO" id="GO:0098609">
    <property type="term" value="P:cell-cell adhesion"/>
    <property type="evidence" value="ECO:0007669"/>
    <property type="project" value="TreeGrafter"/>
</dbReference>
<dbReference type="Pfam" id="PF13927">
    <property type="entry name" value="Ig_3"/>
    <property type="match status" value="3"/>
</dbReference>
<keyword evidence="4" id="KW-0732">Signal</keyword>
<name>G7YEZ9_CLOSI</name>